<evidence type="ECO:0000259" key="2">
    <source>
        <dbReference type="Pfam" id="PF00487"/>
    </source>
</evidence>
<organism evidence="3 4">
    <name type="scientific">Providencia rettgeri</name>
    <dbReference type="NCBI Taxonomy" id="587"/>
    <lineage>
        <taxon>Bacteria</taxon>
        <taxon>Pseudomonadati</taxon>
        <taxon>Pseudomonadota</taxon>
        <taxon>Gammaproteobacteria</taxon>
        <taxon>Enterobacterales</taxon>
        <taxon>Morganellaceae</taxon>
        <taxon>Providencia</taxon>
    </lineage>
</organism>
<reference evidence="3" key="1">
    <citation type="submission" date="2021-06" db="EMBL/GenBank/DDBJ databases">
        <title>Emergence of genetically related NDM-1-producing Providencia rettgeri strains in Argentina.</title>
        <authorList>
            <person name="Pasteran F."/>
            <person name="Meo A."/>
            <person name="Gomez S."/>
            <person name="Derdoy L."/>
            <person name="Albronoz E."/>
            <person name="Faccone D."/>
            <person name="Guerriero L."/>
            <person name="Archuby D."/>
            <person name="Tarzia A."/>
            <person name="Lopez M."/>
            <person name="Corso A."/>
        </authorList>
    </citation>
    <scope>NUCLEOTIDE SEQUENCE</scope>
    <source>
        <strain evidence="3">PreM15628</strain>
    </source>
</reference>
<protein>
    <submittedName>
        <fullName evidence="3">Acyl-CoA desaturase</fullName>
        <ecNumber evidence="3">1.14.19.-</ecNumber>
    </submittedName>
</protein>
<feature type="transmembrane region" description="Helical" evidence="1">
    <location>
        <begin position="167"/>
        <end position="187"/>
    </location>
</feature>
<dbReference type="InterPro" id="IPR012171">
    <property type="entry name" value="Fatty_acid_desaturase"/>
</dbReference>
<feature type="transmembrane region" description="Helical" evidence="1">
    <location>
        <begin position="207"/>
        <end position="229"/>
    </location>
</feature>
<dbReference type="EMBL" id="CP076405">
    <property type="protein sequence ID" value="QWQ20241.2"/>
    <property type="molecule type" value="Genomic_DNA"/>
</dbReference>
<dbReference type="GO" id="GO:0008610">
    <property type="term" value="P:lipid biosynthetic process"/>
    <property type="evidence" value="ECO:0007669"/>
    <property type="project" value="UniProtKB-ARBA"/>
</dbReference>
<keyword evidence="1" id="KW-0472">Membrane</keyword>
<dbReference type="InterPro" id="IPR005804">
    <property type="entry name" value="FA_desaturase_dom"/>
</dbReference>
<evidence type="ECO:0000313" key="4">
    <source>
        <dbReference type="Proteomes" id="UP000682358"/>
    </source>
</evidence>
<feature type="transmembrane region" description="Helical" evidence="1">
    <location>
        <begin position="241"/>
        <end position="262"/>
    </location>
</feature>
<feature type="transmembrane region" description="Helical" evidence="1">
    <location>
        <begin position="69"/>
        <end position="90"/>
    </location>
</feature>
<dbReference type="AlphaFoldDB" id="A0AAJ4NIF3"/>
<keyword evidence="1" id="KW-1133">Transmembrane helix</keyword>
<proteinExistence type="predicted"/>
<dbReference type="PANTHER" id="PTHR19353">
    <property type="entry name" value="FATTY ACID DESATURASE 2"/>
    <property type="match status" value="1"/>
</dbReference>
<gene>
    <name evidence="3" type="ORF">KOF27_16830</name>
</gene>
<keyword evidence="3" id="KW-0560">Oxidoreductase</keyword>
<feature type="domain" description="Fatty acid desaturase" evidence="2">
    <location>
        <begin position="68"/>
        <end position="340"/>
    </location>
</feature>
<sequence length="383" mass="45186">MSPEPLRPLGYQHRHDQAFQKALNKAAKHYLQQRADHRFADLRFYLKSLVLILCCLGSYDIALCVNAPWAFFIFYPLFICFALLLAINLVHDASHNAIFKQAKANYWLNFWVTIPLGLDPECWRVRHIIFHHAHTNIRHYDLDIEENFVLRQTPYQRWYPFMRAQHLYWPLIAAMTFPALIWFFDWMDRFHLTRVAPHMRHQGRRGIGAFLLAKLLHLIVAIVIPAFVITDISLGTLLLTYLFSQMLASLVFVVLILGTHWAKATFYTPPKEGNMPHGFYTHTFSTTYDWQTTPRWLTYWLGGLNLHLTHHLFPNWNHRHYPALAKIIEQTAEQFSMDYHCISAKELFVYQQQFLKEMGTGKQADEHWAKQPSAYFAILIICR</sequence>
<dbReference type="GO" id="GO:0016020">
    <property type="term" value="C:membrane"/>
    <property type="evidence" value="ECO:0007669"/>
    <property type="project" value="TreeGrafter"/>
</dbReference>
<evidence type="ECO:0000256" key="1">
    <source>
        <dbReference type="SAM" id="Phobius"/>
    </source>
</evidence>
<evidence type="ECO:0000313" key="3">
    <source>
        <dbReference type="EMBL" id="QWQ20241.2"/>
    </source>
</evidence>
<dbReference type="PANTHER" id="PTHR19353:SF19">
    <property type="entry name" value="DELTA(5) FATTY ACID DESATURASE C-RELATED"/>
    <property type="match status" value="1"/>
</dbReference>
<accession>A0AAJ4NIF3</accession>
<dbReference type="Pfam" id="PF00487">
    <property type="entry name" value="FA_desaturase"/>
    <property type="match status" value="1"/>
</dbReference>
<dbReference type="CDD" id="cd03506">
    <property type="entry name" value="Delta6-FADS-like"/>
    <property type="match status" value="1"/>
</dbReference>
<keyword evidence="1" id="KW-0812">Transmembrane</keyword>
<name>A0AAJ4NIF3_PRORE</name>
<dbReference type="Proteomes" id="UP000682358">
    <property type="component" value="Chromosome"/>
</dbReference>
<dbReference type="EC" id="1.14.19.-" evidence="3"/>
<feature type="transmembrane region" description="Helical" evidence="1">
    <location>
        <begin position="44"/>
        <end position="63"/>
    </location>
</feature>
<dbReference type="GO" id="GO:0016717">
    <property type="term" value="F:oxidoreductase activity, acting on paired donors, with oxidation of a pair of donors resulting in the reduction of molecular oxygen to two molecules of water"/>
    <property type="evidence" value="ECO:0007669"/>
    <property type="project" value="TreeGrafter"/>
</dbReference>